<evidence type="ECO:0000313" key="1">
    <source>
        <dbReference type="EMBL" id="GAB0194387.1"/>
    </source>
</evidence>
<organism evidence="1 2">
    <name type="scientific">Grus japonensis</name>
    <name type="common">Japanese crane</name>
    <name type="synonym">Red-crowned crane</name>
    <dbReference type="NCBI Taxonomy" id="30415"/>
    <lineage>
        <taxon>Eukaryota</taxon>
        <taxon>Metazoa</taxon>
        <taxon>Chordata</taxon>
        <taxon>Craniata</taxon>
        <taxon>Vertebrata</taxon>
        <taxon>Euteleostomi</taxon>
        <taxon>Archelosauria</taxon>
        <taxon>Archosauria</taxon>
        <taxon>Dinosauria</taxon>
        <taxon>Saurischia</taxon>
        <taxon>Theropoda</taxon>
        <taxon>Coelurosauria</taxon>
        <taxon>Aves</taxon>
        <taxon>Neognathae</taxon>
        <taxon>Neoaves</taxon>
        <taxon>Gruiformes</taxon>
        <taxon>Gruidae</taxon>
        <taxon>Grus</taxon>
    </lineage>
</organism>
<comment type="caution">
    <text evidence="1">The sequence shown here is derived from an EMBL/GenBank/DDBJ whole genome shotgun (WGS) entry which is preliminary data.</text>
</comment>
<evidence type="ECO:0000313" key="2">
    <source>
        <dbReference type="Proteomes" id="UP001623348"/>
    </source>
</evidence>
<protein>
    <submittedName>
        <fullName evidence="1">Uncharacterized protein</fullName>
    </submittedName>
</protein>
<sequence length="125" mass="14012">MLPAPDPTVFSVNSHFDTGKEETQDVFFPDQHLNWLAEGTVPMELKNSLTLPRFQGELGKRAGFGWGRASFFPVAIFQPGSSPEYLTFHMKLQKTSSIRKQCPVKPDLVKRGLSKVQTGEVNTPY</sequence>
<dbReference type="AlphaFoldDB" id="A0ABC9XAF0"/>
<name>A0ABC9XAF0_GRUJA</name>
<accession>A0ABC9XAF0</accession>
<gene>
    <name evidence="1" type="ORF">GRJ2_001904000</name>
</gene>
<keyword evidence="2" id="KW-1185">Reference proteome</keyword>
<reference evidence="1 2" key="1">
    <citation type="submission" date="2024-06" db="EMBL/GenBank/DDBJ databases">
        <title>The draft genome of Grus japonensis, version 3.</title>
        <authorList>
            <person name="Nabeshima K."/>
            <person name="Suzuki S."/>
            <person name="Onuma M."/>
        </authorList>
    </citation>
    <scope>NUCLEOTIDE SEQUENCE [LARGE SCALE GENOMIC DNA]</scope>
    <source>
        <strain evidence="1 2">451A</strain>
    </source>
</reference>
<dbReference type="Proteomes" id="UP001623348">
    <property type="component" value="Unassembled WGS sequence"/>
</dbReference>
<proteinExistence type="predicted"/>
<dbReference type="EMBL" id="BAAFJT010000011">
    <property type="protein sequence ID" value="GAB0194387.1"/>
    <property type="molecule type" value="Genomic_DNA"/>
</dbReference>